<keyword evidence="5 6" id="KW-0472">Membrane</keyword>
<dbReference type="AlphaFoldDB" id="A0A917W5A3"/>
<dbReference type="EMBL" id="BMOK01000018">
    <property type="protein sequence ID" value="GGL64174.1"/>
    <property type="molecule type" value="Genomic_DNA"/>
</dbReference>
<keyword evidence="8" id="KW-1185">Reference proteome</keyword>
<dbReference type="PANTHER" id="PTHR30250">
    <property type="entry name" value="PST FAMILY PREDICTED COLANIC ACID TRANSPORTER"/>
    <property type="match status" value="1"/>
</dbReference>
<keyword evidence="3 6" id="KW-0812">Transmembrane</keyword>
<reference evidence="7" key="2">
    <citation type="submission" date="2020-09" db="EMBL/GenBank/DDBJ databases">
        <authorList>
            <person name="Sun Q."/>
            <person name="Ohkuma M."/>
        </authorList>
    </citation>
    <scope>NUCLEOTIDE SEQUENCE</scope>
    <source>
        <strain evidence="7">JCM 15325</strain>
    </source>
</reference>
<sequence>MQDANREGRAIWRGAVILTVAALLVKIMSAAYRLPYQNLAGDVGFYVYQQVYPFYAVAVALSGTGFPIVISKFIAEAKNGGGFRKEAQIRRHALIALFILCGLFFCLLFLFATPLTEVMGDERLSSLIRISAFIYLFVPLIAVLRGNFQGENQNMMPTALSQIGEQVARVLLIIGSSWYLFLHHGDPYQFGRAATIGSVAAPAVSLIILLLYFRKEELPSARGADRAYSRIDWHLVKDLLINGCLFSLLALPLVSFQLIDSLTVIPLLNHAHVPDPMEQNGIYDRAYALTQFGMIAAASLTATIVPGLAKLSALRKKREIQRQASLALKISLAFGLAAAAGLAVISKEVNIMLFRNAEGSFSFALVAFTMLTLSLILTASGILEATGRPWLPFLYLMAGVAVKLVGNYLLIPFFSINGAAAATCLATALTAWLNVRCLRRKSLAAALQFRLILKLCAAASGMVLAVLIWKLLIVEWESRLADSRLLATGIALSGALLGGCVFLFLIFILRYFDSADFKRLPMIGRWLNKSPDKESKISE</sequence>
<feature type="transmembrane region" description="Helical" evidence="6">
    <location>
        <begin position="451"/>
        <end position="473"/>
    </location>
</feature>
<feature type="transmembrane region" description="Helical" evidence="6">
    <location>
        <begin position="326"/>
        <end position="346"/>
    </location>
</feature>
<feature type="transmembrane region" description="Helical" evidence="6">
    <location>
        <begin position="416"/>
        <end position="435"/>
    </location>
</feature>
<name>A0A917W5A3_9BACL</name>
<feature type="transmembrane region" description="Helical" evidence="6">
    <location>
        <begin position="286"/>
        <end position="305"/>
    </location>
</feature>
<evidence type="ECO:0000256" key="2">
    <source>
        <dbReference type="ARBA" id="ARBA00022475"/>
    </source>
</evidence>
<dbReference type="PANTHER" id="PTHR30250:SF29">
    <property type="entry name" value="POLYSACCHARIDE BIOSYNTHESIS PROTEIN C-TERMINAL DOMAIN-CONTAINING PROTEIN"/>
    <property type="match status" value="1"/>
</dbReference>
<evidence type="ECO:0000256" key="6">
    <source>
        <dbReference type="SAM" id="Phobius"/>
    </source>
</evidence>
<evidence type="ECO:0000256" key="3">
    <source>
        <dbReference type="ARBA" id="ARBA00022692"/>
    </source>
</evidence>
<dbReference type="Proteomes" id="UP000654670">
    <property type="component" value="Unassembled WGS sequence"/>
</dbReference>
<dbReference type="PIRSF" id="PIRSF038958">
    <property type="entry name" value="PG_synth_SpoVB"/>
    <property type="match status" value="1"/>
</dbReference>
<feature type="transmembrane region" description="Helical" evidence="6">
    <location>
        <begin position="12"/>
        <end position="32"/>
    </location>
</feature>
<feature type="transmembrane region" description="Helical" evidence="6">
    <location>
        <begin position="127"/>
        <end position="146"/>
    </location>
</feature>
<dbReference type="RefSeq" id="WP_188804848.1">
    <property type="nucleotide sequence ID" value="NZ_BMOK01000018.1"/>
</dbReference>
<dbReference type="GO" id="GO:0005886">
    <property type="term" value="C:plasma membrane"/>
    <property type="evidence" value="ECO:0007669"/>
    <property type="project" value="UniProtKB-SubCell"/>
</dbReference>
<gene>
    <name evidence="7" type="ORF">GCM10007968_30120</name>
</gene>
<dbReference type="InterPro" id="IPR050833">
    <property type="entry name" value="Poly_Biosynth_Transport"/>
</dbReference>
<evidence type="ECO:0000256" key="1">
    <source>
        <dbReference type="ARBA" id="ARBA00004651"/>
    </source>
</evidence>
<feature type="transmembrane region" description="Helical" evidence="6">
    <location>
        <begin position="485"/>
        <end position="512"/>
    </location>
</feature>
<comment type="caution">
    <text evidence="7">The sequence shown here is derived from an EMBL/GenBank/DDBJ whole genome shotgun (WGS) entry which is preliminary data.</text>
</comment>
<proteinExistence type="predicted"/>
<evidence type="ECO:0000313" key="8">
    <source>
        <dbReference type="Proteomes" id="UP000654670"/>
    </source>
</evidence>
<feature type="transmembrane region" description="Helical" evidence="6">
    <location>
        <begin position="167"/>
        <end position="184"/>
    </location>
</feature>
<feature type="transmembrane region" description="Helical" evidence="6">
    <location>
        <begin position="390"/>
        <end position="410"/>
    </location>
</feature>
<keyword evidence="2" id="KW-1003">Cell membrane</keyword>
<dbReference type="InterPro" id="IPR002797">
    <property type="entry name" value="Polysacc_synth"/>
</dbReference>
<comment type="subcellular location">
    <subcellularLocation>
        <location evidence="1">Cell membrane</location>
        <topology evidence="1">Multi-pass membrane protein</topology>
    </subcellularLocation>
</comment>
<evidence type="ECO:0000313" key="7">
    <source>
        <dbReference type="EMBL" id="GGL64174.1"/>
    </source>
</evidence>
<organism evidence="7 8">
    <name type="scientific">Sporolactobacillus putidus</name>
    <dbReference type="NCBI Taxonomy" id="492735"/>
    <lineage>
        <taxon>Bacteria</taxon>
        <taxon>Bacillati</taxon>
        <taxon>Bacillota</taxon>
        <taxon>Bacilli</taxon>
        <taxon>Bacillales</taxon>
        <taxon>Sporolactobacillaceae</taxon>
        <taxon>Sporolactobacillus</taxon>
    </lineage>
</organism>
<evidence type="ECO:0000256" key="5">
    <source>
        <dbReference type="ARBA" id="ARBA00023136"/>
    </source>
</evidence>
<feature type="transmembrane region" description="Helical" evidence="6">
    <location>
        <begin position="361"/>
        <end position="383"/>
    </location>
</feature>
<accession>A0A917W5A3</accession>
<keyword evidence="7" id="KW-0762">Sugar transport</keyword>
<dbReference type="CDD" id="cd13124">
    <property type="entry name" value="MATE_SpoVB_like"/>
    <property type="match status" value="1"/>
</dbReference>
<evidence type="ECO:0000256" key="4">
    <source>
        <dbReference type="ARBA" id="ARBA00022989"/>
    </source>
</evidence>
<protein>
    <submittedName>
        <fullName evidence="7">Sugar transporter</fullName>
    </submittedName>
</protein>
<dbReference type="Pfam" id="PF01943">
    <property type="entry name" value="Polysacc_synt"/>
    <property type="match status" value="1"/>
</dbReference>
<feature type="transmembrane region" description="Helical" evidence="6">
    <location>
        <begin position="94"/>
        <end position="115"/>
    </location>
</feature>
<feature type="transmembrane region" description="Helical" evidence="6">
    <location>
        <begin position="190"/>
        <end position="213"/>
    </location>
</feature>
<keyword evidence="7" id="KW-0813">Transport</keyword>
<feature type="transmembrane region" description="Helical" evidence="6">
    <location>
        <begin position="239"/>
        <end position="259"/>
    </location>
</feature>
<dbReference type="InterPro" id="IPR024923">
    <property type="entry name" value="PG_synth_SpoVB"/>
</dbReference>
<keyword evidence="4 6" id="KW-1133">Transmembrane helix</keyword>
<feature type="transmembrane region" description="Helical" evidence="6">
    <location>
        <begin position="52"/>
        <end position="74"/>
    </location>
</feature>
<reference evidence="7" key="1">
    <citation type="journal article" date="2014" name="Int. J. Syst. Evol. Microbiol.">
        <title>Complete genome sequence of Corynebacterium casei LMG S-19264T (=DSM 44701T), isolated from a smear-ripened cheese.</title>
        <authorList>
            <consortium name="US DOE Joint Genome Institute (JGI-PGF)"/>
            <person name="Walter F."/>
            <person name="Albersmeier A."/>
            <person name="Kalinowski J."/>
            <person name="Ruckert C."/>
        </authorList>
    </citation>
    <scope>NUCLEOTIDE SEQUENCE</scope>
    <source>
        <strain evidence="7">JCM 15325</strain>
    </source>
</reference>